<feature type="domain" description="TonB-dependent receptor plug" evidence="14">
    <location>
        <begin position="67"/>
        <end position="174"/>
    </location>
</feature>
<dbReference type="EMBL" id="BSDE01000001">
    <property type="protein sequence ID" value="GLH72092.1"/>
    <property type="molecule type" value="Genomic_DNA"/>
</dbReference>
<evidence type="ECO:0000256" key="10">
    <source>
        <dbReference type="PROSITE-ProRule" id="PRU01360"/>
    </source>
</evidence>
<dbReference type="InterPro" id="IPR039426">
    <property type="entry name" value="TonB-dep_rcpt-like"/>
</dbReference>
<dbReference type="Gene3D" id="2.40.170.20">
    <property type="entry name" value="TonB-dependent receptor, beta-barrel domain"/>
    <property type="match status" value="1"/>
</dbReference>
<evidence type="ECO:0000259" key="14">
    <source>
        <dbReference type="Pfam" id="PF07715"/>
    </source>
</evidence>
<dbReference type="Gene3D" id="2.170.130.10">
    <property type="entry name" value="TonB-dependent receptor, plug domain"/>
    <property type="match status" value="1"/>
</dbReference>
<dbReference type="Pfam" id="PF00593">
    <property type="entry name" value="TonB_dep_Rec_b-barrel"/>
    <property type="match status" value="1"/>
</dbReference>
<feature type="chain" id="PRO_5045198759" description="TonB-dependent receptor" evidence="12">
    <location>
        <begin position="20"/>
        <end position="734"/>
    </location>
</feature>
<protein>
    <recommendedName>
        <fullName evidence="17">TonB-dependent receptor</fullName>
    </recommendedName>
</protein>
<evidence type="ECO:0000256" key="2">
    <source>
        <dbReference type="ARBA" id="ARBA00022448"/>
    </source>
</evidence>
<keyword evidence="9 10" id="KW-0998">Cell outer membrane</keyword>
<gene>
    <name evidence="15" type="ORF">GETHLI_05940</name>
</gene>
<dbReference type="InterPro" id="IPR036942">
    <property type="entry name" value="Beta-barrel_TonB_sf"/>
</dbReference>
<sequence length="734" mass="81238">MFKTRIACTWLCLALTAGGGLWGQSQKPKEAVAHPKNEEDPDKDLQELQALLNIKIISVSKVAQRPIDAPGVVGAVSRDQITDYGWTSLNDVLGNQPGFSPSQDFDRRTISARGVFEGWNNNHLLVLVDGIPMNDNIYGTAYTWEVTPLFMAKNLEVMRGPGSALYGSNAVAGVVSINTVKAEDIKQGGQARLRFGDRATRSLDFMTGGSAELFTYVASYSTMATNGNEYATLDGSGRTLSSGGLSSFNTRDHRDNDYFFAKVEGLYGLEGLSLQFHQQRWSFDTGYGWLFQIPDVPESMNEQRQIIVLRYGLETGDLTQEYSLRYQTHAIDWNTRYYPAGTVYAPGLTEILKTSADELFFRAQATLKWGESGSVVGGVEVNRFTYDGDRAHYSNVDLNTNGSFTASPDGSPIPLKGFLQWTQRDPVLRTAAYLQAATGRILNGVLDVTAGLRYDKQSSDYNALDQPSPTPGTYVQNKLEYSKVSPRLGLVFHAGDDYSFKVLVGRAFRTPSPAETFGANTYALASNIHQLQPETSDSVELASDWIISKNLNWRINAYQAKMKNLIGYSVANANLSTNLYTLTTRGLETELLWASGAWSGYGNLSYAKRVDETILDPTIQSSGDVTWLPSETANVGVSWKRENLSLSAAVHYQGKVLRRSSDNNVPLFAAQRPESVDPWTSANLRVAYRFGPAVEVELGASNAFDQKGYLAKNFQFPFDYRIDPRTFWIGIRLR</sequence>
<keyword evidence="8" id="KW-0675">Receptor</keyword>
<comment type="similarity">
    <text evidence="10 11">Belongs to the TonB-dependent receptor family.</text>
</comment>
<evidence type="ECO:0000259" key="13">
    <source>
        <dbReference type="Pfam" id="PF00593"/>
    </source>
</evidence>
<evidence type="ECO:0000256" key="8">
    <source>
        <dbReference type="ARBA" id="ARBA00023170"/>
    </source>
</evidence>
<name>A0ABQ5QBS6_9BACT</name>
<evidence type="ECO:0000256" key="5">
    <source>
        <dbReference type="ARBA" id="ARBA00022729"/>
    </source>
</evidence>
<comment type="subcellular location">
    <subcellularLocation>
        <location evidence="1 10">Cell outer membrane</location>
        <topology evidence="1 10">Multi-pass membrane protein</topology>
    </subcellularLocation>
</comment>
<evidence type="ECO:0000256" key="12">
    <source>
        <dbReference type="SAM" id="SignalP"/>
    </source>
</evidence>
<evidence type="ECO:0000256" key="11">
    <source>
        <dbReference type="RuleBase" id="RU003357"/>
    </source>
</evidence>
<evidence type="ECO:0000256" key="3">
    <source>
        <dbReference type="ARBA" id="ARBA00022452"/>
    </source>
</evidence>
<feature type="domain" description="TonB-dependent receptor-like beta-barrel" evidence="13">
    <location>
        <begin position="260"/>
        <end position="702"/>
    </location>
</feature>
<evidence type="ECO:0000256" key="7">
    <source>
        <dbReference type="ARBA" id="ARBA00023136"/>
    </source>
</evidence>
<dbReference type="InterPro" id="IPR012910">
    <property type="entry name" value="Plug_dom"/>
</dbReference>
<dbReference type="InterPro" id="IPR037066">
    <property type="entry name" value="Plug_dom_sf"/>
</dbReference>
<feature type="signal peptide" evidence="12">
    <location>
        <begin position="1"/>
        <end position="19"/>
    </location>
</feature>
<keyword evidence="5 12" id="KW-0732">Signal</keyword>
<proteinExistence type="inferred from homology"/>
<keyword evidence="3 10" id="KW-1134">Transmembrane beta strand</keyword>
<keyword evidence="6 11" id="KW-0798">TonB box</keyword>
<evidence type="ECO:0000256" key="4">
    <source>
        <dbReference type="ARBA" id="ARBA00022692"/>
    </source>
</evidence>
<keyword evidence="2 10" id="KW-0813">Transport</keyword>
<keyword evidence="7 10" id="KW-0472">Membrane</keyword>
<evidence type="ECO:0000313" key="16">
    <source>
        <dbReference type="Proteomes" id="UP001165069"/>
    </source>
</evidence>
<dbReference type="PANTHER" id="PTHR30069">
    <property type="entry name" value="TONB-DEPENDENT OUTER MEMBRANE RECEPTOR"/>
    <property type="match status" value="1"/>
</dbReference>
<comment type="caution">
    <text evidence="15">The sequence shown here is derived from an EMBL/GenBank/DDBJ whole genome shotgun (WGS) entry which is preliminary data.</text>
</comment>
<dbReference type="InterPro" id="IPR000531">
    <property type="entry name" value="Beta-barrel_TonB"/>
</dbReference>
<dbReference type="RefSeq" id="WP_285570102.1">
    <property type="nucleotide sequence ID" value="NZ_BSDE01000001.1"/>
</dbReference>
<evidence type="ECO:0000256" key="9">
    <source>
        <dbReference type="ARBA" id="ARBA00023237"/>
    </source>
</evidence>
<organism evidence="15 16">
    <name type="scientific">Geothrix limicola</name>
    <dbReference type="NCBI Taxonomy" id="2927978"/>
    <lineage>
        <taxon>Bacteria</taxon>
        <taxon>Pseudomonadati</taxon>
        <taxon>Acidobacteriota</taxon>
        <taxon>Holophagae</taxon>
        <taxon>Holophagales</taxon>
        <taxon>Holophagaceae</taxon>
        <taxon>Geothrix</taxon>
    </lineage>
</organism>
<keyword evidence="4 10" id="KW-0812">Transmembrane</keyword>
<evidence type="ECO:0008006" key="17">
    <source>
        <dbReference type="Google" id="ProtNLM"/>
    </source>
</evidence>
<dbReference type="Proteomes" id="UP001165069">
    <property type="component" value="Unassembled WGS sequence"/>
</dbReference>
<reference evidence="15 16" key="1">
    <citation type="journal article" date="2023" name="Antonie Van Leeuwenhoek">
        <title>Mesoterricola silvestris gen. nov., sp. nov., Mesoterricola sediminis sp. nov., Geothrix oryzae sp. nov., Geothrix edaphica sp. nov., Geothrix rubra sp. nov., and Geothrix limicola sp. nov., six novel members of Acidobacteriota isolated from soils.</title>
        <authorList>
            <person name="Itoh H."/>
            <person name="Sugisawa Y."/>
            <person name="Mise K."/>
            <person name="Xu Z."/>
            <person name="Kuniyasu M."/>
            <person name="Ushijima N."/>
            <person name="Kawano K."/>
            <person name="Kobayashi E."/>
            <person name="Shiratori Y."/>
            <person name="Masuda Y."/>
            <person name="Senoo K."/>
        </authorList>
    </citation>
    <scope>NUCLEOTIDE SEQUENCE [LARGE SCALE GENOMIC DNA]</scope>
    <source>
        <strain evidence="15 16">Red804</strain>
    </source>
</reference>
<dbReference type="PANTHER" id="PTHR30069:SF29">
    <property type="entry name" value="HEMOGLOBIN AND HEMOGLOBIN-HAPTOGLOBIN-BINDING PROTEIN 1-RELATED"/>
    <property type="match status" value="1"/>
</dbReference>
<dbReference type="PROSITE" id="PS52016">
    <property type="entry name" value="TONB_DEPENDENT_REC_3"/>
    <property type="match status" value="1"/>
</dbReference>
<dbReference type="SUPFAM" id="SSF56935">
    <property type="entry name" value="Porins"/>
    <property type="match status" value="1"/>
</dbReference>
<evidence type="ECO:0000313" key="15">
    <source>
        <dbReference type="EMBL" id="GLH72092.1"/>
    </source>
</evidence>
<dbReference type="Pfam" id="PF07715">
    <property type="entry name" value="Plug"/>
    <property type="match status" value="1"/>
</dbReference>
<dbReference type="CDD" id="cd01347">
    <property type="entry name" value="ligand_gated_channel"/>
    <property type="match status" value="1"/>
</dbReference>
<keyword evidence="16" id="KW-1185">Reference proteome</keyword>
<evidence type="ECO:0000256" key="6">
    <source>
        <dbReference type="ARBA" id="ARBA00023077"/>
    </source>
</evidence>
<evidence type="ECO:0000256" key="1">
    <source>
        <dbReference type="ARBA" id="ARBA00004571"/>
    </source>
</evidence>
<accession>A0ABQ5QBS6</accession>